<comment type="caution">
    <text evidence="1">The sequence shown here is derived from an EMBL/GenBank/DDBJ whole genome shotgun (WGS) entry which is preliminary data.</text>
</comment>
<evidence type="ECO:0000313" key="1">
    <source>
        <dbReference type="EMBL" id="MBW7570279.1"/>
    </source>
</evidence>
<accession>A0ABS7DG50</accession>
<dbReference type="RefSeq" id="WP_219937500.1">
    <property type="nucleotide sequence ID" value="NZ_JAGFNY010000013.1"/>
</dbReference>
<organism evidence="1 2">
    <name type="scientific">Succinivibrio faecicola</name>
    <dbReference type="NCBI Taxonomy" id="2820300"/>
    <lineage>
        <taxon>Bacteria</taxon>
        <taxon>Pseudomonadati</taxon>
        <taxon>Pseudomonadota</taxon>
        <taxon>Gammaproteobacteria</taxon>
        <taxon>Aeromonadales</taxon>
        <taxon>Succinivibrionaceae</taxon>
        <taxon>Succinivibrio</taxon>
    </lineage>
</organism>
<reference evidence="1 2" key="1">
    <citation type="submission" date="2021-03" db="EMBL/GenBank/DDBJ databases">
        <title>Succinivibrio sp. nov. isolated from feces of cow.</title>
        <authorList>
            <person name="Choi J.-Y."/>
        </authorList>
    </citation>
    <scope>NUCLEOTIDE SEQUENCE [LARGE SCALE GENOMIC DNA]</scope>
    <source>
        <strain evidence="1 2">AGMB01872</strain>
    </source>
</reference>
<protein>
    <submittedName>
        <fullName evidence="1">Uncharacterized protein</fullName>
    </submittedName>
</protein>
<dbReference type="Proteomes" id="UP000731465">
    <property type="component" value="Unassembled WGS sequence"/>
</dbReference>
<name>A0ABS7DG50_9GAMM</name>
<gene>
    <name evidence="1" type="ORF">J5V48_05150</name>
</gene>
<dbReference type="EMBL" id="JAGFNY010000013">
    <property type="protein sequence ID" value="MBW7570279.1"/>
    <property type="molecule type" value="Genomic_DNA"/>
</dbReference>
<sequence>MTTPKMPLVDNYKMTDADWNEYFECRKKYDIEMTKEQQEAIFRDAIDLRKAGKIEESENLLLKLPAPANVMLSAKTRFGFKAIQEYNLTEAKKAYPDEF</sequence>
<evidence type="ECO:0000313" key="2">
    <source>
        <dbReference type="Proteomes" id="UP000731465"/>
    </source>
</evidence>
<proteinExistence type="predicted"/>
<keyword evidence="2" id="KW-1185">Reference proteome</keyword>